<keyword evidence="3" id="KW-0804">Transcription</keyword>
<dbReference type="InterPro" id="IPR000595">
    <property type="entry name" value="cNMP-bd_dom"/>
</dbReference>
<dbReference type="GO" id="GO:0003677">
    <property type="term" value="F:DNA binding"/>
    <property type="evidence" value="ECO:0007669"/>
    <property type="project" value="UniProtKB-KW"/>
</dbReference>
<dbReference type="EMBL" id="OUNR01000018">
    <property type="protein sequence ID" value="SPP66017.1"/>
    <property type="molecule type" value="Genomic_DNA"/>
</dbReference>
<dbReference type="InterPro" id="IPR036390">
    <property type="entry name" value="WH_DNA-bd_sf"/>
</dbReference>
<dbReference type="Pfam" id="PF00027">
    <property type="entry name" value="cNMP_binding"/>
    <property type="match status" value="1"/>
</dbReference>
<dbReference type="PANTHER" id="PTHR24567">
    <property type="entry name" value="CRP FAMILY TRANSCRIPTIONAL REGULATORY PROTEIN"/>
    <property type="match status" value="1"/>
</dbReference>
<feature type="domain" description="HTH crp-type" evidence="5">
    <location>
        <begin position="161"/>
        <end position="234"/>
    </location>
</feature>
<dbReference type="InterPro" id="IPR018490">
    <property type="entry name" value="cNMP-bd_dom_sf"/>
</dbReference>
<accession>A0A330L9Q4</accession>
<dbReference type="Gene3D" id="1.10.10.10">
    <property type="entry name" value="Winged helix-like DNA-binding domain superfamily/Winged helix DNA-binding domain"/>
    <property type="match status" value="1"/>
</dbReference>
<feature type="domain" description="Cyclic nucleotide-binding" evidence="4">
    <location>
        <begin position="26"/>
        <end position="147"/>
    </location>
</feature>
<evidence type="ECO:0000256" key="2">
    <source>
        <dbReference type="ARBA" id="ARBA00023125"/>
    </source>
</evidence>
<dbReference type="CDD" id="cd00092">
    <property type="entry name" value="HTH_CRP"/>
    <property type="match status" value="1"/>
</dbReference>
<dbReference type="SUPFAM" id="SSF51206">
    <property type="entry name" value="cAMP-binding domain-like"/>
    <property type="match status" value="1"/>
</dbReference>
<dbReference type="Pfam" id="PF13545">
    <property type="entry name" value="HTH_Crp_2"/>
    <property type="match status" value="1"/>
</dbReference>
<dbReference type="SMART" id="SM00419">
    <property type="entry name" value="HTH_CRP"/>
    <property type="match status" value="1"/>
</dbReference>
<dbReference type="Gene3D" id="2.60.120.10">
    <property type="entry name" value="Jelly Rolls"/>
    <property type="match status" value="1"/>
</dbReference>
<gene>
    <name evidence="6" type="ORF">NITLEN_50057</name>
</gene>
<dbReference type="InParanoid" id="A0A330L9Q4"/>
<dbReference type="AlphaFoldDB" id="A0A330L9Q4"/>
<evidence type="ECO:0000256" key="1">
    <source>
        <dbReference type="ARBA" id="ARBA00023015"/>
    </source>
</evidence>
<evidence type="ECO:0000313" key="6">
    <source>
        <dbReference type="EMBL" id="SPP66017.1"/>
    </source>
</evidence>
<dbReference type="SUPFAM" id="SSF46785">
    <property type="entry name" value="Winged helix' DNA-binding domain"/>
    <property type="match status" value="1"/>
</dbReference>
<dbReference type="SMART" id="SM00100">
    <property type="entry name" value="cNMP"/>
    <property type="match status" value="1"/>
</dbReference>
<dbReference type="PROSITE" id="PS51063">
    <property type="entry name" value="HTH_CRP_2"/>
    <property type="match status" value="1"/>
</dbReference>
<evidence type="ECO:0000256" key="3">
    <source>
        <dbReference type="ARBA" id="ARBA00023163"/>
    </source>
</evidence>
<evidence type="ECO:0000313" key="7">
    <source>
        <dbReference type="Proteomes" id="UP000248168"/>
    </source>
</evidence>
<proteinExistence type="predicted"/>
<evidence type="ECO:0000259" key="4">
    <source>
        <dbReference type="PROSITE" id="PS50042"/>
    </source>
</evidence>
<dbReference type="GO" id="GO:0005829">
    <property type="term" value="C:cytosol"/>
    <property type="evidence" value="ECO:0007669"/>
    <property type="project" value="TreeGrafter"/>
</dbReference>
<dbReference type="InterPro" id="IPR036388">
    <property type="entry name" value="WH-like_DNA-bd_sf"/>
</dbReference>
<dbReference type="Proteomes" id="UP000248168">
    <property type="component" value="Unassembled WGS sequence"/>
</dbReference>
<dbReference type="PROSITE" id="PS50042">
    <property type="entry name" value="CNMP_BINDING_3"/>
    <property type="match status" value="1"/>
</dbReference>
<dbReference type="PRINTS" id="PR00034">
    <property type="entry name" value="HTHCRP"/>
</dbReference>
<dbReference type="PANTHER" id="PTHR24567:SF28">
    <property type="entry name" value="LISTERIOLYSIN REGULATORY PROTEIN"/>
    <property type="match status" value="1"/>
</dbReference>
<organism evidence="6 7">
    <name type="scientific">Nitrospira lenta</name>
    <dbReference type="NCBI Taxonomy" id="1436998"/>
    <lineage>
        <taxon>Bacteria</taxon>
        <taxon>Pseudomonadati</taxon>
        <taxon>Nitrospirota</taxon>
        <taxon>Nitrospiria</taxon>
        <taxon>Nitrospirales</taxon>
        <taxon>Nitrospiraceae</taxon>
        <taxon>Nitrospira</taxon>
    </lineage>
</organism>
<dbReference type="InterPro" id="IPR012318">
    <property type="entry name" value="HTH_CRP"/>
</dbReference>
<sequence length="242" mass="26889">MSKRPDKSSSNRLSSSPSDELNHIPLLKILSSTDRQRVLQDLTEQHYTKRDVIFREGDPTEFFHIVKEGTVKCVKSSPEGKECTLKMLMPGDLFCCDAAAFEGALHPGTAQPMGDVSILRMNKKSYFDMLRRNPEAAIEVIKHLGNRLNEAQEKAKVLALDRADQRLASLLVDLATKNGVKDPNGIILPMRLTRQDMANMVGTTTETAIRIMGRFKRDRLVSGTATRLIIRDLAGLKALASA</sequence>
<reference evidence="7" key="1">
    <citation type="submission" date="2018-04" db="EMBL/GenBank/DDBJ databases">
        <authorList>
            <person name="Lucker S."/>
            <person name="Sakoula D."/>
        </authorList>
    </citation>
    <scope>NUCLEOTIDE SEQUENCE [LARGE SCALE GENOMIC DNA]</scope>
</reference>
<dbReference type="GO" id="GO:0003700">
    <property type="term" value="F:DNA-binding transcription factor activity"/>
    <property type="evidence" value="ECO:0007669"/>
    <property type="project" value="TreeGrafter"/>
</dbReference>
<dbReference type="InterPro" id="IPR014710">
    <property type="entry name" value="RmlC-like_jellyroll"/>
</dbReference>
<dbReference type="CDD" id="cd00038">
    <property type="entry name" value="CAP_ED"/>
    <property type="match status" value="1"/>
</dbReference>
<evidence type="ECO:0000259" key="5">
    <source>
        <dbReference type="PROSITE" id="PS51063"/>
    </source>
</evidence>
<name>A0A330L9Q4_9BACT</name>
<keyword evidence="7" id="KW-1185">Reference proteome</keyword>
<keyword evidence="2" id="KW-0238">DNA-binding</keyword>
<keyword evidence="1" id="KW-0805">Transcription regulation</keyword>
<dbReference type="InterPro" id="IPR050397">
    <property type="entry name" value="Env_Response_Regulators"/>
</dbReference>
<protein>
    <submittedName>
        <fullName evidence="6">Putative Transcriptional regulator, Crp/Fnr family</fullName>
    </submittedName>
</protein>